<dbReference type="Pfam" id="PF22470">
    <property type="entry name" value="Histone_HNS_N"/>
    <property type="match status" value="1"/>
</dbReference>
<keyword evidence="4" id="KW-1185">Reference proteome</keyword>
<reference evidence="3" key="1">
    <citation type="submission" date="2021-10" db="EMBL/GenBank/DDBJ databases">
        <title>Marinomonas pontica sp. nov., isolated from the Black Sea.</title>
        <authorList>
            <person name="Zhao L.-H."/>
            <person name="Xue J.-H."/>
        </authorList>
    </citation>
    <scope>NUCLEOTIDE SEQUENCE</scope>
    <source>
        <strain evidence="3">E8</strain>
    </source>
</reference>
<dbReference type="RefSeq" id="WP_226754957.1">
    <property type="nucleotide sequence ID" value="NZ_JAJATW010000019.1"/>
</dbReference>
<evidence type="ECO:0000313" key="4">
    <source>
        <dbReference type="Proteomes" id="UP001139095"/>
    </source>
</evidence>
<feature type="coiled-coil region" evidence="1">
    <location>
        <begin position="39"/>
        <end position="84"/>
    </location>
</feature>
<organism evidence="3 4">
    <name type="scientific">Marinomonas algarum</name>
    <dbReference type="NCBI Taxonomy" id="2883105"/>
    <lineage>
        <taxon>Bacteria</taxon>
        <taxon>Pseudomonadati</taxon>
        <taxon>Pseudomonadota</taxon>
        <taxon>Gammaproteobacteria</taxon>
        <taxon>Oceanospirillales</taxon>
        <taxon>Oceanospirillaceae</taxon>
        <taxon>Marinomonas</taxon>
    </lineage>
</organism>
<evidence type="ECO:0000313" key="3">
    <source>
        <dbReference type="EMBL" id="MCB5162611.1"/>
    </source>
</evidence>
<dbReference type="AlphaFoldDB" id="A0A9X1LF48"/>
<gene>
    <name evidence="3" type="ORF">LG368_11975</name>
</gene>
<dbReference type="Gene3D" id="1.10.287.1050">
    <property type="entry name" value="H-NS histone-like proteins"/>
    <property type="match status" value="1"/>
</dbReference>
<evidence type="ECO:0000256" key="1">
    <source>
        <dbReference type="SAM" id="Coils"/>
    </source>
</evidence>
<dbReference type="Proteomes" id="UP001139095">
    <property type="component" value="Unassembled WGS sequence"/>
</dbReference>
<comment type="caution">
    <text evidence="3">The sequence shown here is derived from an EMBL/GenBank/DDBJ whole genome shotgun (WGS) entry which is preliminary data.</text>
</comment>
<dbReference type="InterPro" id="IPR027454">
    <property type="entry name" value="Histone_HNS_N"/>
</dbReference>
<dbReference type="GO" id="GO:0001217">
    <property type="term" value="F:DNA-binding transcription repressor activity"/>
    <property type="evidence" value="ECO:0007669"/>
    <property type="project" value="TreeGrafter"/>
</dbReference>
<dbReference type="GO" id="GO:0003681">
    <property type="term" value="F:bent DNA binding"/>
    <property type="evidence" value="ECO:0007669"/>
    <property type="project" value="TreeGrafter"/>
</dbReference>
<dbReference type="EMBL" id="JAJATW010000019">
    <property type="protein sequence ID" value="MCB5162611.1"/>
    <property type="molecule type" value="Genomic_DNA"/>
</dbReference>
<dbReference type="PANTHER" id="PTHR38097">
    <property type="match status" value="1"/>
</dbReference>
<accession>A0A9X1LF48</accession>
<dbReference type="GO" id="GO:0005829">
    <property type="term" value="C:cytosol"/>
    <property type="evidence" value="ECO:0007669"/>
    <property type="project" value="TreeGrafter"/>
</dbReference>
<feature type="domain" description="DNA-binding protein H-NS-like N-terminal" evidence="2">
    <location>
        <begin position="21"/>
        <end position="93"/>
    </location>
</feature>
<proteinExistence type="predicted"/>
<dbReference type="PANTHER" id="PTHR38097:SF2">
    <property type="entry name" value="DNA-BINDING PROTEIN STPA"/>
    <property type="match status" value="1"/>
</dbReference>
<dbReference type="GO" id="GO:0032993">
    <property type="term" value="C:protein-DNA complex"/>
    <property type="evidence" value="ECO:0007669"/>
    <property type="project" value="TreeGrafter"/>
</dbReference>
<evidence type="ECO:0000259" key="2">
    <source>
        <dbReference type="Pfam" id="PF22470"/>
    </source>
</evidence>
<name>A0A9X1LF48_9GAMM</name>
<protein>
    <submittedName>
        <fullName evidence="3">H-NS histone family protein</fullName>
    </submittedName>
</protein>
<keyword evidence="1" id="KW-0175">Coiled coil</keyword>
<dbReference type="GO" id="GO:0046983">
    <property type="term" value="F:protein dimerization activity"/>
    <property type="evidence" value="ECO:0007669"/>
    <property type="project" value="InterPro"/>
</dbReference>
<sequence>MVDLENFASNLTVTQRREICFSELKRRSRIRTLFKDYPIEEMREMIDRLEAVLEEKIKEEEMLLIKKAEAIKEAEAIIREMEKKGIDIRDIEQAIKRKTDNQVSEETAKYVKDGKRWGGRGRRPAEFRGLSDYELEKHRS</sequence>
<dbReference type="GO" id="GO:0003680">
    <property type="term" value="F:minor groove of adenine-thymine-rich DNA binding"/>
    <property type="evidence" value="ECO:0007669"/>
    <property type="project" value="TreeGrafter"/>
</dbReference>
<dbReference type="GO" id="GO:0000976">
    <property type="term" value="F:transcription cis-regulatory region binding"/>
    <property type="evidence" value="ECO:0007669"/>
    <property type="project" value="TreeGrafter"/>
</dbReference>
<dbReference type="InterPro" id="IPR054180">
    <property type="entry name" value="H-NS-like_N"/>
</dbReference>